<dbReference type="Pfam" id="PF13561">
    <property type="entry name" value="adh_short_C2"/>
    <property type="match status" value="1"/>
</dbReference>
<comment type="similarity">
    <text evidence="1">Belongs to the short-chain dehydrogenases/reductases (SDR) family.</text>
</comment>
<gene>
    <name evidence="4" type="ORF">K432DRAFT_327333</name>
</gene>
<organism evidence="4 5">
    <name type="scientific">Lepidopterella palustris CBS 459.81</name>
    <dbReference type="NCBI Taxonomy" id="1314670"/>
    <lineage>
        <taxon>Eukaryota</taxon>
        <taxon>Fungi</taxon>
        <taxon>Dikarya</taxon>
        <taxon>Ascomycota</taxon>
        <taxon>Pezizomycotina</taxon>
        <taxon>Dothideomycetes</taxon>
        <taxon>Pleosporomycetidae</taxon>
        <taxon>Mytilinidiales</taxon>
        <taxon>Argynnaceae</taxon>
        <taxon>Lepidopterella</taxon>
    </lineage>
</organism>
<dbReference type="PRINTS" id="PR00080">
    <property type="entry name" value="SDRFAMILY"/>
</dbReference>
<name>A0A8E2ECC9_9PEZI</name>
<dbReference type="Gene3D" id="3.40.50.720">
    <property type="entry name" value="NAD(P)-binding Rossmann-like Domain"/>
    <property type="match status" value="1"/>
</dbReference>
<evidence type="ECO:0000313" key="4">
    <source>
        <dbReference type="EMBL" id="OCK80953.1"/>
    </source>
</evidence>
<dbReference type="Proteomes" id="UP000250266">
    <property type="component" value="Unassembled WGS sequence"/>
</dbReference>
<dbReference type="PRINTS" id="PR00081">
    <property type="entry name" value="GDHRDH"/>
</dbReference>
<evidence type="ECO:0000256" key="3">
    <source>
        <dbReference type="ARBA" id="ARBA00023002"/>
    </source>
</evidence>
<sequence length="267" mass="28777">MQVANYFKDGTAAITGAASGIGRATACLFARDGCTRLFLGDLSMDGLEETRRIILKKHPEARVEISHVDISDEELVTNFYNQCISIFGRIDYAANVAGYVHPPGPAHTIPESEYDKCYNINLRGTFLCERAELRQMLKQEPLPGYQCRGSIVNVASMCSTSAIPNLSVYSGTKGGVLGLSTTDAIDYGPDGIRVNVIAPGNTLTPMVTREMGQDHIKHMASMSLLRRNAEPEDIANGIAWLSSPQASFITGVQLAIDGGLHLCTGPP</sequence>
<dbReference type="CDD" id="cd05233">
    <property type="entry name" value="SDR_c"/>
    <property type="match status" value="1"/>
</dbReference>
<evidence type="ECO:0000256" key="2">
    <source>
        <dbReference type="ARBA" id="ARBA00022857"/>
    </source>
</evidence>
<dbReference type="AlphaFoldDB" id="A0A8E2ECC9"/>
<proteinExistence type="inferred from homology"/>
<dbReference type="FunFam" id="3.40.50.720:FF:000084">
    <property type="entry name" value="Short-chain dehydrogenase reductase"/>
    <property type="match status" value="1"/>
</dbReference>
<dbReference type="GO" id="GO:0016491">
    <property type="term" value="F:oxidoreductase activity"/>
    <property type="evidence" value="ECO:0007669"/>
    <property type="project" value="UniProtKB-KW"/>
</dbReference>
<dbReference type="EMBL" id="KV744939">
    <property type="protein sequence ID" value="OCK80953.1"/>
    <property type="molecule type" value="Genomic_DNA"/>
</dbReference>
<evidence type="ECO:0000256" key="1">
    <source>
        <dbReference type="ARBA" id="ARBA00006484"/>
    </source>
</evidence>
<protein>
    <submittedName>
        <fullName evidence="4">Short chain dehydrogenase</fullName>
    </submittedName>
</protein>
<keyword evidence="5" id="KW-1185">Reference proteome</keyword>
<dbReference type="SUPFAM" id="SSF51735">
    <property type="entry name" value="NAD(P)-binding Rossmann-fold domains"/>
    <property type="match status" value="1"/>
</dbReference>
<keyword evidence="3" id="KW-0560">Oxidoreductase</keyword>
<dbReference type="PANTHER" id="PTHR24321">
    <property type="entry name" value="DEHYDROGENASES, SHORT CHAIN"/>
    <property type="match status" value="1"/>
</dbReference>
<keyword evidence="2" id="KW-0521">NADP</keyword>
<accession>A0A8E2ECC9</accession>
<reference evidence="4 5" key="1">
    <citation type="journal article" date="2016" name="Nat. Commun.">
        <title>Ectomycorrhizal ecology is imprinted in the genome of the dominant symbiotic fungus Cenococcum geophilum.</title>
        <authorList>
            <consortium name="DOE Joint Genome Institute"/>
            <person name="Peter M."/>
            <person name="Kohler A."/>
            <person name="Ohm R.A."/>
            <person name="Kuo A."/>
            <person name="Krutzmann J."/>
            <person name="Morin E."/>
            <person name="Arend M."/>
            <person name="Barry K.W."/>
            <person name="Binder M."/>
            <person name="Choi C."/>
            <person name="Clum A."/>
            <person name="Copeland A."/>
            <person name="Grisel N."/>
            <person name="Haridas S."/>
            <person name="Kipfer T."/>
            <person name="LaButti K."/>
            <person name="Lindquist E."/>
            <person name="Lipzen A."/>
            <person name="Maire R."/>
            <person name="Meier B."/>
            <person name="Mihaltcheva S."/>
            <person name="Molinier V."/>
            <person name="Murat C."/>
            <person name="Poggeler S."/>
            <person name="Quandt C.A."/>
            <person name="Sperisen C."/>
            <person name="Tritt A."/>
            <person name="Tisserant E."/>
            <person name="Crous P.W."/>
            <person name="Henrissat B."/>
            <person name="Nehls U."/>
            <person name="Egli S."/>
            <person name="Spatafora J.W."/>
            <person name="Grigoriev I.V."/>
            <person name="Martin F.M."/>
        </authorList>
    </citation>
    <scope>NUCLEOTIDE SEQUENCE [LARGE SCALE GENOMIC DNA]</scope>
    <source>
        <strain evidence="4 5">CBS 459.81</strain>
    </source>
</reference>
<dbReference type="InterPro" id="IPR002347">
    <property type="entry name" value="SDR_fam"/>
</dbReference>
<dbReference type="PANTHER" id="PTHR24321:SF12">
    <property type="entry name" value="SHORT-CHAIN DEHYDROGENASE_REDUCTASE FAMILY, PUTATIVE (AFU_ORTHOLOGUE AFUA_5G14340)-RELATED"/>
    <property type="match status" value="1"/>
</dbReference>
<dbReference type="InterPro" id="IPR036291">
    <property type="entry name" value="NAD(P)-bd_dom_sf"/>
</dbReference>
<dbReference type="OrthoDB" id="5840532at2759"/>
<evidence type="ECO:0000313" key="5">
    <source>
        <dbReference type="Proteomes" id="UP000250266"/>
    </source>
</evidence>